<keyword evidence="7 8" id="KW-0472">Membrane</keyword>
<dbReference type="Proteomes" id="UP000287917">
    <property type="component" value="Unassembled WGS sequence"/>
</dbReference>
<feature type="transmembrane region" description="Helical" evidence="8">
    <location>
        <begin position="185"/>
        <end position="207"/>
    </location>
</feature>
<name>A0A432GDL7_9DELT</name>
<feature type="transmembrane region" description="Helical" evidence="8">
    <location>
        <begin position="69"/>
        <end position="87"/>
    </location>
</feature>
<dbReference type="EMBL" id="QNZK01000337">
    <property type="protein sequence ID" value="RTZ82482.1"/>
    <property type="molecule type" value="Genomic_DNA"/>
</dbReference>
<feature type="domain" description="MotA/TolQ/ExbB proton channel" evidence="9">
    <location>
        <begin position="137"/>
        <end position="251"/>
    </location>
</feature>
<gene>
    <name evidence="11" type="ORF">DSY96_09765</name>
    <name evidence="10" type="ORF">DSY97_01315</name>
</gene>
<evidence type="ECO:0000256" key="3">
    <source>
        <dbReference type="ARBA" id="ARBA00022448"/>
    </source>
</evidence>
<organism evidence="10 12">
    <name type="scientific">SAR324 cluster bacterium</name>
    <dbReference type="NCBI Taxonomy" id="2024889"/>
    <lineage>
        <taxon>Bacteria</taxon>
        <taxon>Deltaproteobacteria</taxon>
        <taxon>SAR324 cluster</taxon>
    </lineage>
</organism>
<evidence type="ECO:0000256" key="1">
    <source>
        <dbReference type="ARBA" id="ARBA00004651"/>
    </source>
</evidence>
<evidence type="ECO:0000256" key="5">
    <source>
        <dbReference type="ARBA" id="ARBA00022692"/>
    </source>
</evidence>
<proteinExistence type="inferred from homology"/>
<evidence type="ECO:0000313" key="10">
    <source>
        <dbReference type="EMBL" id="RTZ81303.1"/>
    </source>
</evidence>
<reference evidence="12 13" key="1">
    <citation type="submission" date="2018-06" db="EMBL/GenBank/DDBJ databases">
        <title>Combined omics and stable isotope probing to characterize newly discovered Mariana Back-Arc vent microbial communities.</title>
        <authorList>
            <person name="Trembath-Reichert E."/>
            <person name="Huber J.A."/>
        </authorList>
    </citation>
    <scope>NUCLEOTIDE SEQUENCE [LARGE SCALE GENOMIC DNA]</scope>
    <source>
        <strain evidence="11">MAG 58</strain>
        <strain evidence="10">MAG 63_1</strain>
    </source>
</reference>
<dbReference type="Pfam" id="PF01618">
    <property type="entry name" value="MotA_ExbB"/>
    <property type="match status" value="1"/>
</dbReference>
<dbReference type="InterPro" id="IPR002898">
    <property type="entry name" value="MotA_ExbB_proton_chnl"/>
</dbReference>
<comment type="similarity">
    <text evidence="2">Belongs to the MotA family.</text>
</comment>
<evidence type="ECO:0000313" key="11">
    <source>
        <dbReference type="EMBL" id="RTZ82482.1"/>
    </source>
</evidence>
<evidence type="ECO:0000313" key="12">
    <source>
        <dbReference type="Proteomes" id="UP000286801"/>
    </source>
</evidence>
<dbReference type="Proteomes" id="UP000286801">
    <property type="component" value="Unassembled WGS sequence"/>
</dbReference>
<dbReference type="AlphaFoldDB" id="A0A432GDL7"/>
<evidence type="ECO:0000313" key="13">
    <source>
        <dbReference type="Proteomes" id="UP000287917"/>
    </source>
</evidence>
<dbReference type="InterPro" id="IPR000540">
    <property type="entry name" value="Flag_MotA_CS"/>
</dbReference>
<evidence type="ECO:0000259" key="9">
    <source>
        <dbReference type="Pfam" id="PF01618"/>
    </source>
</evidence>
<dbReference type="GO" id="GO:0071978">
    <property type="term" value="P:bacterial-type flagellum-dependent swarming motility"/>
    <property type="evidence" value="ECO:0007669"/>
    <property type="project" value="InterPro"/>
</dbReference>
<evidence type="ECO:0000256" key="4">
    <source>
        <dbReference type="ARBA" id="ARBA00022475"/>
    </source>
</evidence>
<dbReference type="GO" id="GO:0006935">
    <property type="term" value="P:chemotaxis"/>
    <property type="evidence" value="ECO:0007669"/>
    <property type="project" value="InterPro"/>
</dbReference>
<feature type="transmembrane region" description="Helical" evidence="8">
    <location>
        <begin position="15"/>
        <end position="34"/>
    </location>
</feature>
<dbReference type="PANTHER" id="PTHR30433">
    <property type="entry name" value="CHEMOTAXIS PROTEIN MOTA"/>
    <property type="match status" value="1"/>
</dbReference>
<comment type="subcellular location">
    <subcellularLocation>
        <location evidence="1">Cell membrane</location>
        <topology evidence="1">Multi-pass membrane protein</topology>
    </subcellularLocation>
</comment>
<evidence type="ECO:0000256" key="7">
    <source>
        <dbReference type="ARBA" id="ARBA00023136"/>
    </source>
</evidence>
<keyword evidence="6 8" id="KW-1133">Transmembrane helix</keyword>
<keyword evidence="5 8" id="KW-0812">Transmembrane</keyword>
<sequence>MGEKGFMKQQSADKLGTLFGFIGGTTFILSGILWPSEFSNLALWLEGTGDADSYNKYVIQILRFFDLKSLFIVFGGTISVTFVAFPYKKTLRSFGSIPKVFAADVAESATQEIYDKTKIIAEKRYSGKRITNDDLSSLENPFMRRWIEGLIVREQVEEESLAQILKAEVVMYEQRADEEIEIFDFMGTAAPAFGMVGTIVGLVLMLAETGSIRSVMQAMSVAMLTTLYGVIFSNMVLLPIASKRKQLKESNLVLLEMIRESVNRIARREAPYTILQELHNFLPHKRDEFDDQYG</sequence>
<dbReference type="PROSITE" id="PS01307">
    <property type="entry name" value="MOTA"/>
    <property type="match status" value="1"/>
</dbReference>
<dbReference type="EMBL" id="QNZL01000038">
    <property type="protein sequence ID" value="RTZ81303.1"/>
    <property type="molecule type" value="Genomic_DNA"/>
</dbReference>
<keyword evidence="3" id="KW-0813">Transport</keyword>
<feature type="transmembrane region" description="Helical" evidence="8">
    <location>
        <begin position="219"/>
        <end position="241"/>
    </location>
</feature>
<dbReference type="PANTHER" id="PTHR30433:SF2">
    <property type="entry name" value="MOTILITY PROTEIN A"/>
    <property type="match status" value="1"/>
</dbReference>
<comment type="caution">
    <text evidence="10">The sequence shown here is derived from an EMBL/GenBank/DDBJ whole genome shotgun (WGS) entry which is preliminary data.</text>
</comment>
<keyword evidence="4" id="KW-1003">Cell membrane</keyword>
<evidence type="ECO:0000256" key="6">
    <source>
        <dbReference type="ARBA" id="ARBA00022989"/>
    </source>
</evidence>
<evidence type="ECO:0000256" key="8">
    <source>
        <dbReference type="SAM" id="Phobius"/>
    </source>
</evidence>
<evidence type="ECO:0000256" key="2">
    <source>
        <dbReference type="ARBA" id="ARBA00008038"/>
    </source>
</evidence>
<dbReference type="InterPro" id="IPR047055">
    <property type="entry name" value="MotA-like"/>
</dbReference>
<protein>
    <recommendedName>
        <fullName evidence="9">MotA/TolQ/ExbB proton channel domain-containing protein</fullName>
    </recommendedName>
</protein>
<accession>A0A432GDL7</accession>
<dbReference type="GO" id="GO:0005886">
    <property type="term" value="C:plasma membrane"/>
    <property type="evidence" value="ECO:0007669"/>
    <property type="project" value="UniProtKB-SubCell"/>
</dbReference>